<evidence type="ECO:0000256" key="1">
    <source>
        <dbReference type="ARBA" id="ARBA00023054"/>
    </source>
</evidence>
<comment type="caution">
    <text evidence="3">The sequence shown here is derived from an EMBL/GenBank/DDBJ whole genome shotgun (WGS) entry which is preliminary data.</text>
</comment>
<dbReference type="AlphaFoldDB" id="A0A4T0H1B2"/>
<dbReference type="GO" id="GO:0000323">
    <property type="term" value="C:lytic vacuole"/>
    <property type="evidence" value="ECO:0007669"/>
    <property type="project" value="TreeGrafter"/>
</dbReference>
<dbReference type="GO" id="GO:0035493">
    <property type="term" value="P:SNARE complex assembly"/>
    <property type="evidence" value="ECO:0007669"/>
    <property type="project" value="TreeGrafter"/>
</dbReference>
<reference evidence="5 6" key="1">
    <citation type="submission" date="2019-03" db="EMBL/GenBank/DDBJ databases">
        <title>Sequencing 23 genomes of Wallemia ichthyophaga.</title>
        <authorList>
            <person name="Gostincar C."/>
        </authorList>
    </citation>
    <scope>NUCLEOTIDE SEQUENCE [LARGE SCALE GENOMIC DNA]</scope>
    <source>
        <strain evidence="4 6">EXF-6200</strain>
        <strain evidence="3 5">EXF-8621</strain>
    </source>
</reference>
<dbReference type="OrthoDB" id="72772at2759"/>
<proteinExistence type="predicted"/>
<gene>
    <name evidence="4" type="ORF">E3P86_03916</name>
    <name evidence="3" type="ORF">E3P90_03974</name>
</gene>
<keyword evidence="1 2" id="KW-0175">Coiled coil</keyword>
<evidence type="ECO:0000313" key="3">
    <source>
        <dbReference type="EMBL" id="TIB07681.1"/>
    </source>
</evidence>
<dbReference type="GO" id="GO:0005768">
    <property type="term" value="C:endosome"/>
    <property type="evidence" value="ECO:0007669"/>
    <property type="project" value="TreeGrafter"/>
</dbReference>
<dbReference type="PANTHER" id="PTHR15157">
    <property type="entry name" value="UV RADIATION RESISTANCE-ASSOCIATED GENE PROTEIN"/>
    <property type="match status" value="1"/>
</dbReference>
<evidence type="ECO:0000256" key="2">
    <source>
        <dbReference type="SAM" id="Coils"/>
    </source>
</evidence>
<accession>A0A4T0H1B2</accession>
<evidence type="ECO:0000313" key="6">
    <source>
        <dbReference type="Proteomes" id="UP000310689"/>
    </source>
</evidence>
<dbReference type="EMBL" id="SPOI01000360">
    <property type="protein sequence ID" value="TIB28144.1"/>
    <property type="molecule type" value="Genomic_DNA"/>
</dbReference>
<sequence>MSSENFDQIVRLSTLLNCNYELSIEVAEIDNRISTNTRHLKYNRHLDDLNRRASVLNSNIKQLQERSSDLSNSIQRRRTSLIKRRRHLCALQEAENSQSIPKDTPSQKINHLSPKAARSHLLNHLISLFPILNTDDSFTFSILGLELENPNPIISSSALGYTSLLTQILSSYLNIHLPYQIVYKGSHSYIIDSISNIRGNNSFPLHYNLKNDHRYRLEYAIYLFNKNIQVLMLSYDLPLPELGHILANMKNLLLILSS</sequence>
<evidence type="ECO:0000313" key="5">
    <source>
        <dbReference type="Proteomes" id="UP000306954"/>
    </source>
</evidence>
<feature type="coiled-coil region" evidence="2">
    <location>
        <begin position="46"/>
        <end position="73"/>
    </location>
</feature>
<dbReference type="PANTHER" id="PTHR15157:SF5">
    <property type="entry name" value="UV RADIATION RESISTANCE-ASSOCIATED GENE PROTEIN"/>
    <property type="match status" value="1"/>
</dbReference>
<dbReference type="GO" id="GO:0000149">
    <property type="term" value="F:SNARE binding"/>
    <property type="evidence" value="ECO:0007669"/>
    <property type="project" value="TreeGrafter"/>
</dbReference>
<evidence type="ECO:0000313" key="4">
    <source>
        <dbReference type="EMBL" id="TIB28144.1"/>
    </source>
</evidence>
<name>A0A4T0H1B2_WALIC</name>
<organism evidence="3 5">
    <name type="scientific">Wallemia ichthyophaga</name>
    <dbReference type="NCBI Taxonomy" id="245174"/>
    <lineage>
        <taxon>Eukaryota</taxon>
        <taxon>Fungi</taxon>
        <taxon>Dikarya</taxon>
        <taxon>Basidiomycota</taxon>
        <taxon>Wallemiomycotina</taxon>
        <taxon>Wallemiomycetes</taxon>
        <taxon>Wallemiales</taxon>
        <taxon>Wallemiaceae</taxon>
        <taxon>Wallemia</taxon>
    </lineage>
</organism>
<dbReference type="EMBL" id="SPOF01000081">
    <property type="protein sequence ID" value="TIB07681.1"/>
    <property type="molecule type" value="Genomic_DNA"/>
</dbReference>
<evidence type="ECO:0008006" key="7">
    <source>
        <dbReference type="Google" id="ProtNLM"/>
    </source>
</evidence>
<protein>
    <recommendedName>
        <fullName evidence="7">UV radiation resistance-associated gene protein</fullName>
    </recommendedName>
</protein>
<dbReference type="Proteomes" id="UP000306954">
    <property type="component" value="Unassembled WGS sequence"/>
</dbReference>
<dbReference type="Proteomes" id="UP000310689">
    <property type="component" value="Unassembled WGS sequence"/>
</dbReference>